<reference evidence="2 3" key="1">
    <citation type="submission" date="2018-03" db="EMBL/GenBank/DDBJ databases">
        <title>The draft genome of Mesorhizobium soli JCM 19897.</title>
        <authorList>
            <person name="Li L."/>
            <person name="Liu L."/>
            <person name="Liang L."/>
            <person name="Wang T."/>
            <person name="Zhang X."/>
        </authorList>
    </citation>
    <scope>NUCLEOTIDE SEQUENCE [LARGE SCALE GENOMIC DNA]</scope>
    <source>
        <strain evidence="2 3">JCM 19897</strain>
    </source>
</reference>
<sequence length="94" mass="10397">MSIGTRTTLCAAFLALAFTAGCYPRPKAVVWLANEATAYCAAIGGQPDSRADSKGHQFGFCRLQDDRICEMWTLFQRGKCVVPRSAKGWELFPY</sequence>
<protein>
    <submittedName>
        <fullName evidence="2">DUF333 domain-containing protein</fullName>
    </submittedName>
</protein>
<dbReference type="InterPro" id="IPR005590">
    <property type="entry name" value="DUF333"/>
</dbReference>
<dbReference type="AlphaFoldDB" id="A0A2P7S757"/>
<dbReference type="Proteomes" id="UP000240653">
    <property type="component" value="Unassembled WGS sequence"/>
</dbReference>
<proteinExistence type="predicted"/>
<dbReference type="EMBL" id="PXYL01000011">
    <property type="protein sequence ID" value="PSJ58280.1"/>
    <property type="molecule type" value="Genomic_DNA"/>
</dbReference>
<comment type="caution">
    <text evidence="2">The sequence shown here is derived from an EMBL/GenBank/DDBJ whole genome shotgun (WGS) entry which is preliminary data.</text>
</comment>
<gene>
    <name evidence="2" type="ORF">C7I85_20730</name>
</gene>
<evidence type="ECO:0000256" key="1">
    <source>
        <dbReference type="SAM" id="SignalP"/>
    </source>
</evidence>
<dbReference type="OrthoDB" id="148878at2"/>
<keyword evidence="3" id="KW-1185">Reference proteome</keyword>
<name>A0A2P7S757_9HYPH</name>
<dbReference type="RefSeq" id="WP_106725914.1">
    <property type="nucleotide sequence ID" value="NZ_PXYL01000011.1"/>
</dbReference>
<dbReference type="Pfam" id="PF03891">
    <property type="entry name" value="DUF333"/>
    <property type="match status" value="1"/>
</dbReference>
<dbReference type="PROSITE" id="PS51257">
    <property type="entry name" value="PROKAR_LIPOPROTEIN"/>
    <property type="match status" value="1"/>
</dbReference>
<evidence type="ECO:0000313" key="3">
    <source>
        <dbReference type="Proteomes" id="UP000240653"/>
    </source>
</evidence>
<accession>A0A2P7S757</accession>
<organism evidence="2 3">
    <name type="scientific">Pseudaminobacter soli</name>
    <name type="common">ex Li et al. 2025</name>
    <dbReference type="NCBI Taxonomy" id="1295366"/>
    <lineage>
        <taxon>Bacteria</taxon>
        <taxon>Pseudomonadati</taxon>
        <taxon>Pseudomonadota</taxon>
        <taxon>Alphaproteobacteria</taxon>
        <taxon>Hyphomicrobiales</taxon>
        <taxon>Phyllobacteriaceae</taxon>
        <taxon>Pseudaminobacter</taxon>
    </lineage>
</organism>
<keyword evidence="1" id="KW-0732">Signal</keyword>
<feature type="signal peptide" evidence="1">
    <location>
        <begin position="1"/>
        <end position="22"/>
    </location>
</feature>
<evidence type="ECO:0000313" key="2">
    <source>
        <dbReference type="EMBL" id="PSJ58280.1"/>
    </source>
</evidence>
<feature type="chain" id="PRO_5015142140" evidence="1">
    <location>
        <begin position="23"/>
        <end position="94"/>
    </location>
</feature>